<evidence type="ECO:0000259" key="1">
    <source>
        <dbReference type="Pfam" id="PF02342"/>
    </source>
</evidence>
<evidence type="ECO:0000313" key="3">
    <source>
        <dbReference type="Proteomes" id="UP000466794"/>
    </source>
</evidence>
<evidence type="ECO:0000313" key="2">
    <source>
        <dbReference type="EMBL" id="MVU80374.1"/>
    </source>
</evidence>
<dbReference type="Proteomes" id="UP000466794">
    <property type="component" value="Unassembled WGS sequence"/>
</dbReference>
<dbReference type="AlphaFoldDB" id="A0A7K1V1C3"/>
<dbReference type="PANTHER" id="PTHR32097:SF17">
    <property type="entry name" value="CAMP-BINDING PROTEIN 1-RELATED"/>
    <property type="match status" value="1"/>
</dbReference>
<dbReference type="InterPro" id="IPR051324">
    <property type="entry name" value="Stress/Tellurium_Resist"/>
</dbReference>
<feature type="domain" description="TerD" evidence="1">
    <location>
        <begin position="10"/>
        <end position="166"/>
    </location>
</feature>
<reference evidence="2 3" key="1">
    <citation type="submission" date="2019-12" db="EMBL/GenBank/DDBJ databases">
        <title>Nocardia sp. nov. ET3-3 isolated from soil.</title>
        <authorList>
            <person name="Kanchanasin P."/>
            <person name="Tanasupawat S."/>
            <person name="Yuki M."/>
            <person name="Kudo T."/>
        </authorList>
    </citation>
    <scope>NUCLEOTIDE SEQUENCE [LARGE SCALE GENOMIC DNA]</scope>
    <source>
        <strain evidence="2 3">ET3-3</strain>
    </source>
</reference>
<dbReference type="RefSeq" id="WP_328602267.1">
    <property type="nucleotide sequence ID" value="NZ_WRPP01000005.1"/>
</dbReference>
<dbReference type="CDD" id="cd06974">
    <property type="entry name" value="TerD_like"/>
    <property type="match status" value="1"/>
</dbReference>
<dbReference type="PANTHER" id="PTHR32097">
    <property type="entry name" value="CAMP-BINDING PROTEIN 1-RELATED"/>
    <property type="match status" value="1"/>
</dbReference>
<sequence length="181" mass="19584">MSVALRDDRGEGLGYLSMALGWDPARRRWFGGPRAEIDLNAAALLFAGERLVDVVYHEQLASADGSVRHHGDSLTGEGKGDNEIITIDLTRLPGGITCVLFLVTSYTGQQLAQVDNAFCRLVDAATGTELVRYDLSESISSGLVMGVVFPTGEGWCFEEIVEGIDARHPLDALPALSRHLR</sequence>
<protein>
    <submittedName>
        <fullName evidence="2">TerD family protein</fullName>
    </submittedName>
</protein>
<keyword evidence="3" id="KW-1185">Reference proteome</keyword>
<dbReference type="Gene3D" id="2.60.60.30">
    <property type="entry name" value="sav2460 like domains"/>
    <property type="match status" value="1"/>
</dbReference>
<dbReference type="EMBL" id="WRPP01000005">
    <property type="protein sequence ID" value="MVU80374.1"/>
    <property type="molecule type" value="Genomic_DNA"/>
</dbReference>
<comment type="caution">
    <text evidence="2">The sequence shown here is derived from an EMBL/GenBank/DDBJ whole genome shotgun (WGS) entry which is preliminary data.</text>
</comment>
<accession>A0A7K1V1C3</accession>
<gene>
    <name evidence="2" type="ORF">GPX89_24385</name>
</gene>
<organism evidence="2 3">
    <name type="scientific">Nocardia terrae</name>
    <dbReference type="NCBI Taxonomy" id="2675851"/>
    <lineage>
        <taxon>Bacteria</taxon>
        <taxon>Bacillati</taxon>
        <taxon>Actinomycetota</taxon>
        <taxon>Actinomycetes</taxon>
        <taxon>Mycobacteriales</taxon>
        <taxon>Nocardiaceae</taxon>
        <taxon>Nocardia</taxon>
    </lineage>
</organism>
<dbReference type="Pfam" id="PF02342">
    <property type="entry name" value="TerD"/>
    <property type="match status" value="1"/>
</dbReference>
<name>A0A7K1V1C3_9NOCA</name>
<dbReference type="InterPro" id="IPR003325">
    <property type="entry name" value="TerD"/>
</dbReference>
<proteinExistence type="predicted"/>